<proteinExistence type="predicted"/>
<accession>A0A4Z1JT34</accession>
<name>A0A4Z1JT34_9HELO</name>
<keyword evidence="1" id="KW-1133">Transmembrane helix</keyword>
<dbReference type="EMBL" id="PQXM01000143">
    <property type="protein sequence ID" value="TGO76646.1"/>
    <property type="molecule type" value="Genomic_DNA"/>
</dbReference>
<evidence type="ECO:0000256" key="1">
    <source>
        <dbReference type="SAM" id="Phobius"/>
    </source>
</evidence>
<dbReference type="AlphaFoldDB" id="A0A4Z1JT34"/>
<reference evidence="2 3" key="1">
    <citation type="submission" date="2017-12" db="EMBL/GenBank/DDBJ databases">
        <title>Comparative genomics of Botrytis spp.</title>
        <authorList>
            <person name="Valero-Jimenez C.A."/>
            <person name="Tapia P."/>
            <person name="Veloso J."/>
            <person name="Silva-Moreno E."/>
            <person name="Staats M."/>
            <person name="Valdes J.H."/>
            <person name="Van Kan J.A.L."/>
        </authorList>
    </citation>
    <scope>NUCLEOTIDE SEQUENCE [LARGE SCALE GENOMIC DNA]</scope>
    <source>
        <strain evidence="2 3">Be9601</strain>
    </source>
</reference>
<organism evidence="2 3">
    <name type="scientific">Botrytis elliptica</name>
    <dbReference type="NCBI Taxonomy" id="278938"/>
    <lineage>
        <taxon>Eukaryota</taxon>
        <taxon>Fungi</taxon>
        <taxon>Dikarya</taxon>
        <taxon>Ascomycota</taxon>
        <taxon>Pezizomycotina</taxon>
        <taxon>Leotiomycetes</taxon>
        <taxon>Helotiales</taxon>
        <taxon>Sclerotiniaceae</taxon>
        <taxon>Botrytis</taxon>
    </lineage>
</organism>
<feature type="transmembrane region" description="Helical" evidence="1">
    <location>
        <begin position="30"/>
        <end position="60"/>
    </location>
</feature>
<comment type="caution">
    <text evidence="2">The sequence shown here is derived from an EMBL/GenBank/DDBJ whole genome shotgun (WGS) entry which is preliminary data.</text>
</comment>
<evidence type="ECO:0000313" key="3">
    <source>
        <dbReference type="Proteomes" id="UP000297229"/>
    </source>
</evidence>
<keyword evidence="3" id="KW-1185">Reference proteome</keyword>
<protein>
    <submittedName>
        <fullName evidence="2">Uncharacterized protein</fullName>
    </submittedName>
</protein>
<keyword evidence="1" id="KW-0812">Transmembrane</keyword>
<dbReference type="Proteomes" id="UP000297229">
    <property type="component" value="Unassembled WGS sequence"/>
</dbReference>
<evidence type="ECO:0000313" key="2">
    <source>
        <dbReference type="EMBL" id="TGO76646.1"/>
    </source>
</evidence>
<gene>
    <name evidence="2" type="ORF">BELL_0144g00090</name>
</gene>
<sequence>MSPTPPDICDCAKWCADQSLSAVQEILRDVFYILVAILTCVVFIGSLTFVATAMAMLVLVTGSYLIRWLKSINADQAPKQDNHGTGERQRLLPGSSGFFIAYRHSLVSESRVQVRGRIADYKGLGWDFGTEIG</sequence>
<keyword evidence="1" id="KW-0472">Membrane</keyword>